<keyword evidence="1" id="KW-0732">Signal</keyword>
<keyword evidence="4" id="KW-1185">Reference proteome</keyword>
<dbReference type="InterPro" id="IPR001466">
    <property type="entry name" value="Beta-lactam-related"/>
</dbReference>
<evidence type="ECO:0000256" key="1">
    <source>
        <dbReference type="SAM" id="SignalP"/>
    </source>
</evidence>
<dbReference type="Proteomes" id="UP001634394">
    <property type="component" value="Unassembled WGS sequence"/>
</dbReference>
<proteinExistence type="predicted"/>
<feature type="domain" description="Beta-lactamase-related" evidence="2">
    <location>
        <begin position="43"/>
        <end position="387"/>
    </location>
</feature>
<comment type="caution">
    <text evidence="3">The sequence shown here is derived from an EMBL/GenBank/DDBJ whole genome shotgun (WGS) entry which is preliminary data.</text>
</comment>
<dbReference type="InterPro" id="IPR012338">
    <property type="entry name" value="Beta-lactam/transpept-like"/>
</dbReference>
<dbReference type="InterPro" id="IPR050491">
    <property type="entry name" value="AmpC-like"/>
</dbReference>
<feature type="signal peptide" evidence="1">
    <location>
        <begin position="1"/>
        <end position="24"/>
    </location>
</feature>
<dbReference type="EMBL" id="JBJQND010000009">
    <property type="protein sequence ID" value="KAL3866720.1"/>
    <property type="molecule type" value="Genomic_DNA"/>
</dbReference>
<name>A0ABD3VYM5_SINWO</name>
<gene>
    <name evidence="3" type="ORF">ACJMK2_044001</name>
</gene>
<feature type="chain" id="PRO_5044873971" description="Beta-lactamase-related domain-containing protein" evidence="1">
    <location>
        <begin position="25"/>
        <end position="633"/>
    </location>
</feature>
<dbReference type="PANTHER" id="PTHR46825">
    <property type="entry name" value="D-ALANYL-D-ALANINE-CARBOXYPEPTIDASE/ENDOPEPTIDASE AMPH"/>
    <property type="match status" value="1"/>
</dbReference>
<evidence type="ECO:0000313" key="3">
    <source>
        <dbReference type="EMBL" id="KAL3866720.1"/>
    </source>
</evidence>
<evidence type="ECO:0000259" key="2">
    <source>
        <dbReference type="Pfam" id="PF00144"/>
    </source>
</evidence>
<dbReference type="Gene3D" id="3.40.710.10">
    <property type="entry name" value="DD-peptidase/beta-lactamase superfamily"/>
    <property type="match status" value="1"/>
</dbReference>
<sequence length="633" mass="70898">MIRSDCCFLFGVFLAGLIIKCAETITAAAEEADIFTESEVENIDRVVNTIMECKHVPGMTLSVVKGNMVWTKGYGIAAPQRTVNNNTLFCIGSLTKAFTSTLLAIQLTDLQGDPNRKITWDTPMQAILGSDFEFVDEYRSQKTTLKDILSHRVGLMAADLVIQAGIPFNVSRAKLSRRIKYLPQTDGFRNKFQYNNLMYMLAGHVTEIVGNDTWENLVTTRILKPLGMLDTMFISDVHQVDNHARPFFYDSDTAKFGILDESLFNIYPVGPAGTICSSATDMSKWIRFLLSKGINSEGEALVNSRLLRDTMIGQVFVGELYQLVMSLQKPRYPVTDDVTTYGMGWFQSRYRGYLKLSHSGGLYSYASRLLLFPDNEFGIFGNVNGPDEYSGGNSLLPVLYFISDLLLRYQPWITIKNVCQFPSITQDGEDGLRTNAPSINYTTKSLSITSFPFTTTPRTSTKTIPDGEDFSLQTTITAVSMEESASKDLTKQDKTATEHSPVYTYAGMYGHRFFGNVFISEFENGTHHLKYGRLISGTLSPLSNSIFKLDLPGQIAHIITSRQIVVFKILGDDGKYNRIEIGYAPEVMTFDRDVSFFDEDSEDKVISGSLSCSDIHIYVYLTILIFSICFLKP</sequence>
<organism evidence="3 4">
    <name type="scientific">Sinanodonta woodiana</name>
    <name type="common">Chinese pond mussel</name>
    <name type="synonym">Anodonta woodiana</name>
    <dbReference type="NCBI Taxonomy" id="1069815"/>
    <lineage>
        <taxon>Eukaryota</taxon>
        <taxon>Metazoa</taxon>
        <taxon>Spiralia</taxon>
        <taxon>Lophotrochozoa</taxon>
        <taxon>Mollusca</taxon>
        <taxon>Bivalvia</taxon>
        <taxon>Autobranchia</taxon>
        <taxon>Heteroconchia</taxon>
        <taxon>Palaeoheterodonta</taxon>
        <taxon>Unionida</taxon>
        <taxon>Unionoidea</taxon>
        <taxon>Unionidae</taxon>
        <taxon>Unioninae</taxon>
        <taxon>Sinanodonta</taxon>
    </lineage>
</organism>
<dbReference type="SUPFAM" id="SSF56601">
    <property type="entry name" value="beta-lactamase/transpeptidase-like"/>
    <property type="match status" value="1"/>
</dbReference>
<accession>A0ABD3VYM5</accession>
<dbReference type="Pfam" id="PF00144">
    <property type="entry name" value="Beta-lactamase"/>
    <property type="match status" value="1"/>
</dbReference>
<evidence type="ECO:0000313" key="4">
    <source>
        <dbReference type="Proteomes" id="UP001634394"/>
    </source>
</evidence>
<dbReference type="PANTHER" id="PTHR46825:SF15">
    <property type="entry name" value="BETA-LACTAMASE-RELATED DOMAIN-CONTAINING PROTEIN"/>
    <property type="match status" value="1"/>
</dbReference>
<reference evidence="3 4" key="1">
    <citation type="submission" date="2024-11" db="EMBL/GenBank/DDBJ databases">
        <title>Chromosome-level genome assembly of the freshwater bivalve Anodonta woodiana.</title>
        <authorList>
            <person name="Chen X."/>
        </authorList>
    </citation>
    <scope>NUCLEOTIDE SEQUENCE [LARGE SCALE GENOMIC DNA]</scope>
    <source>
        <strain evidence="3">MN2024</strain>
        <tissue evidence="3">Gills</tissue>
    </source>
</reference>
<protein>
    <recommendedName>
        <fullName evidence="2">Beta-lactamase-related domain-containing protein</fullName>
    </recommendedName>
</protein>
<dbReference type="AlphaFoldDB" id="A0ABD3VYM5"/>